<dbReference type="GO" id="GO:0006508">
    <property type="term" value="P:proteolysis"/>
    <property type="evidence" value="ECO:0007669"/>
    <property type="project" value="UniProtKB-KW"/>
</dbReference>
<dbReference type="PROSITE" id="PS51257">
    <property type="entry name" value="PROKAR_LIPOPROTEIN"/>
    <property type="match status" value="1"/>
</dbReference>
<sequence>MSFVAWRTPALWFCLVAALVVGAAGCTGSPAPAQQAGTGTQSVAAVAAQALPAVVKILTSGGNGSGVVYGADGLILTNEHVVRGYQAVQVAFADGQRVNGTVRATDSVTDLALVQVSRTGLPVPKYQGDLPAVGDQLIVIGSPLGFENSVTAGVTSGLHREIPGSASESQALVDLIQTDAAISPGNSGGAVFNAEGEVVGISEAYIPPQSGAVSLGFAIPAATATDVADQLRDTGRARHAFAGLEPAQLTQQIVDQLHLSRADGVIAIAVTPAGPAANAGLRPGDILTAVDGVAINTPEDLLVQLRRRNPGDTVTVTFHRTDGQDQRATLTLTDRPAFSQ</sequence>
<dbReference type="InterPro" id="IPR043504">
    <property type="entry name" value="Peptidase_S1_PA_chymotrypsin"/>
</dbReference>
<keyword evidence="3" id="KW-0378">Hydrolase</keyword>
<dbReference type="InterPro" id="IPR001940">
    <property type="entry name" value="Peptidase_S1C"/>
</dbReference>
<evidence type="ECO:0000313" key="7">
    <source>
        <dbReference type="Proteomes" id="UP000319769"/>
    </source>
</evidence>
<evidence type="ECO:0000256" key="4">
    <source>
        <dbReference type="SAM" id="SignalP"/>
    </source>
</evidence>
<comment type="similarity">
    <text evidence="1">Belongs to the peptidase S1C family.</text>
</comment>
<dbReference type="PANTHER" id="PTHR43343">
    <property type="entry name" value="PEPTIDASE S12"/>
    <property type="match status" value="1"/>
</dbReference>
<dbReference type="SMART" id="SM00228">
    <property type="entry name" value="PDZ"/>
    <property type="match status" value="1"/>
</dbReference>
<dbReference type="PRINTS" id="PR00834">
    <property type="entry name" value="PROTEASES2C"/>
</dbReference>
<dbReference type="GO" id="GO:0004252">
    <property type="term" value="F:serine-type endopeptidase activity"/>
    <property type="evidence" value="ECO:0007669"/>
    <property type="project" value="InterPro"/>
</dbReference>
<proteinExistence type="inferred from homology"/>
<evidence type="ECO:0000313" key="6">
    <source>
        <dbReference type="EMBL" id="KAA9151715.1"/>
    </source>
</evidence>
<dbReference type="Gene3D" id="2.40.10.10">
    <property type="entry name" value="Trypsin-like serine proteases"/>
    <property type="match status" value="2"/>
</dbReference>
<dbReference type="RefSeq" id="WP_144754506.1">
    <property type="nucleotide sequence ID" value="NZ_VMNW02000097.1"/>
</dbReference>
<gene>
    <name evidence="6" type="ORF">FPZ12_038375</name>
</gene>
<dbReference type="PANTHER" id="PTHR43343:SF3">
    <property type="entry name" value="PROTEASE DO-LIKE 8, CHLOROPLASTIC"/>
    <property type="match status" value="1"/>
</dbReference>
<dbReference type="Gene3D" id="2.30.42.10">
    <property type="match status" value="1"/>
</dbReference>
<dbReference type="SUPFAM" id="SSF50494">
    <property type="entry name" value="Trypsin-like serine proteases"/>
    <property type="match status" value="1"/>
</dbReference>
<keyword evidence="4" id="KW-0732">Signal</keyword>
<evidence type="ECO:0000259" key="5">
    <source>
        <dbReference type="PROSITE" id="PS50106"/>
    </source>
</evidence>
<keyword evidence="7" id="KW-1185">Reference proteome</keyword>
<protein>
    <submittedName>
        <fullName evidence="6">PDZ domain-containing protein</fullName>
    </submittedName>
</protein>
<dbReference type="InterPro" id="IPR009003">
    <property type="entry name" value="Peptidase_S1_PA"/>
</dbReference>
<dbReference type="PROSITE" id="PS50106">
    <property type="entry name" value="PDZ"/>
    <property type="match status" value="1"/>
</dbReference>
<feature type="domain" description="PDZ" evidence="5">
    <location>
        <begin position="264"/>
        <end position="322"/>
    </location>
</feature>
<evidence type="ECO:0000256" key="2">
    <source>
        <dbReference type="ARBA" id="ARBA00022670"/>
    </source>
</evidence>
<dbReference type="EMBL" id="VMNW02000097">
    <property type="protein sequence ID" value="KAA9151715.1"/>
    <property type="molecule type" value="Genomic_DNA"/>
</dbReference>
<organism evidence="6 7">
    <name type="scientific">Amycolatopsis acidicola</name>
    <dbReference type="NCBI Taxonomy" id="2596893"/>
    <lineage>
        <taxon>Bacteria</taxon>
        <taxon>Bacillati</taxon>
        <taxon>Actinomycetota</taxon>
        <taxon>Actinomycetes</taxon>
        <taxon>Pseudonocardiales</taxon>
        <taxon>Pseudonocardiaceae</taxon>
        <taxon>Amycolatopsis</taxon>
    </lineage>
</organism>
<dbReference type="OrthoDB" id="9758917at2"/>
<dbReference type="Pfam" id="PF13365">
    <property type="entry name" value="Trypsin_2"/>
    <property type="match status" value="1"/>
</dbReference>
<dbReference type="InterPro" id="IPR036034">
    <property type="entry name" value="PDZ_sf"/>
</dbReference>
<dbReference type="InterPro" id="IPR051201">
    <property type="entry name" value="Chloro_Bact_Ser_Proteases"/>
</dbReference>
<accession>A0A5N0UMY7</accession>
<dbReference type="InterPro" id="IPR001478">
    <property type="entry name" value="PDZ"/>
</dbReference>
<keyword evidence="2" id="KW-0645">Protease</keyword>
<comment type="caution">
    <text evidence="6">The sequence shown here is derived from an EMBL/GenBank/DDBJ whole genome shotgun (WGS) entry which is preliminary data.</text>
</comment>
<evidence type="ECO:0000256" key="3">
    <source>
        <dbReference type="ARBA" id="ARBA00022801"/>
    </source>
</evidence>
<evidence type="ECO:0000256" key="1">
    <source>
        <dbReference type="ARBA" id="ARBA00010541"/>
    </source>
</evidence>
<feature type="signal peptide" evidence="4">
    <location>
        <begin position="1"/>
        <end position="23"/>
    </location>
</feature>
<dbReference type="AlphaFoldDB" id="A0A5N0UMY7"/>
<dbReference type="Pfam" id="PF13180">
    <property type="entry name" value="PDZ_2"/>
    <property type="match status" value="1"/>
</dbReference>
<feature type="chain" id="PRO_5039079870" evidence="4">
    <location>
        <begin position="24"/>
        <end position="340"/>
    </location>
</feature>
<dbReference type="Proteomes" id="UP000319769">
    <property type="component" value="Unassembled WGS sequence"/>
</dbReference>
<dbReference type="SUPFAM" id="SSF50156">
    <property type="entry name" value="PDZ domain-like"/>
    <property type="match status" value="1"/>
</dbReference>
<name>A0A5N0UMY7_9PSEU</name>
<reference evidence="6" key="1">
    <citation type="submission" date="2019-09" db="EMBL/GenBank/DDBJ databases">
        <authorList>
            <person name="Teo W.F.A."/>
            <person name="Duangmal K."/>
        </authorList>
    </citation>
    <scope>NUCLEOTIDE SEQUENCE [LARGE SCALE GENOMIC DNA]</scope>
    <source>
        <strain evidence="6">K81G1</strain>
    </source>
</reference>